<name>A0A2C6LE30_9APIC</name>
<keyword evidence="3" id="KW-1185">Reference proteome</keyword>
<dbReference type="EMBL" id="MIGC01000424">
    <property type="protein sequence ID" value="PHJ25084.1"/>
    <property type="molecule type" value="Genomic_DNA"/>
</dbReference>
<accession>A0A2C6LE30</accession>
<gene>
    <name evidence="2" type="ORF">CSUI_001063</name>
</gene>
<feature type="compositionally biased region" description="Basic and acidic residues" evidence="1">
    <location>
        <begin position="1012"/>
        <end position="1022"/>
    </location>
</feature>
<reference evidence="2 3" key="1">
    <citation type="journal article" date="2017" name="Int. J. Parasitol.">
        <title>The genome of the protozoan parasite Cystoisospora suis and a reverse vaccinology approach to identify vaccine candidates.</title>
        <authorList>
            <person name="Palmieri N."/>
            <person name="Shrestha A."/>
            <person name="Ruttkowski B."/>
            <person name="Beck T."/>
            <person name="Vogl C."/>
            <person name="Tomley F."/>
            <person name="Blake D.P."/>
            <person name="Joachim A."/>
        </authorList>
    </citation>
    <scope>NUCLEOTIDE SEQUENCE [LARGE SCALE GENOMIC DNA]</scope>
    <source>
        <strain evidence="2 3">Wien I</strain>
    </source>
</reference>
<protein>
    <submittedName>
        <fullName evidence="2">Uncharacterized protein</fullName>
    </submittedName>
</protein>
<feature type="region of interest" description="Disordered" evidence="1">
    <location>
        <begin position="1451"/>
        <end position="1482"/>
    </location>
</feature>
<dbReference type="Proteomes" id="UP000221165">
    <property type="component" value="Unassembled WGS sequence"/>
</dbReference>
<organism evidence="2 3">
    <name type="scientific">Cystoisospora suis</name>
    <dbReference type="NCBI Taxonomy" id="483139"/>
    <lineage>
        <taxon>Eukaryota</taxon>
        <taxon>Sar</taxon>
        <taxon>Alveolata</taxon>
        <taxon>Apicomplexa</taxon>
        <taxon>Conoidasida</taxon>
        <taxon>Coccidia</taxon>
        <taxon>Eucoccidiorida</taxon>
        <taxon>Eimeriorina</taxon>
        <taxon>Sarcocystidae</taxon>
        <taxon>Cystoisospora</taxon>
    </lineage>
</organism>
<feature type="compositionally biased region" description="Polar residues" evidence="1">
    <location>
        <begin position="974"/>
        <end position="989"/>
    </location>
</feature>
<feature type="region of interest" description="Disordered" evidence="1">
    <location>
        <begin position="845"/>
        <end position="896"/>
    </location>
</feature>
<feature type="region of interest" description="Disordered" evidence="1">
    <location>
        <begin position="1532"/>
        <end position="1569"/>
    </location>
</feature>
<feature type="region of interest" description="Disordered" evidence="1">
    <location>
        <begin position="1262"/>
        <end position="1376"/>
    </location>
</feature>
<feature type="region of interest" description="Disordered" evidence="1">
    <location>
        <begin position="591"/>
        <end position="638"/>
    </location>
</feature>
<feature type="compositionally biased region" description="Polar residues" evidence="1">
    <location>
        <begin position="621"/>
        <end position="638"/>
    </location>
</feature>
<feature type="compositionally biased region" description="Polar residues" evidence="1">
    <location>
        <begin position="1210"/>
        <end position="1225"/>
    </location>
</feature>
<dbReference type="GeneID" id="94424480"/>
<comment type="caution">
    <text evidence="2">The sequence shown here is derived from an EMBL/GenBank/DDBJ whole genome shotgun (WGS) entry which is preliminary data.</text>
</comment>
<feature type="region of interest" description="Disordered" evidence="1">
    <location>
        <begin position="480"/>
        <end position="499"/>
    </location>
</feature>
<feature type="region of interest" description="Disordered" evidence="1">
    <location>
        <begin position="428"/>
        <end position="473"/>
    </location>
</feature>
<feature type="region of interest" description="Disordered" evidence="1">
    <location>
        <begin position="1388"/>
        <end position="1431"/>
    </location>
</feature>
<feature type="compositionally biased region" description="Polar residues" evidence="1">
    <location>
        <begin position="432"/>
        <end position="453"/>
    </location>
</feature>
<sequence length="1604" mass="171901">MSPQAAYQTSASAGDTRGDICPFSGKTLLQVANQQSVDAGLHQRSPAFVRRVSGNGDGLSAVPGAWMRWNICSISLALFLLFFERAYEACSRRTFALTALPYWQILSSGLDELPTARAASESWRSQGSGLSAESETARGLESRAVSPCHRCVTPAGRLTKRLSGFKSSKFSKRARSLPASFAHSKAKESLVTSLIGGRQRSSGASCQVTAAASSASTTGGSLARPRPLVLLQSIWAQSSDLLRRSVSSNWIAKVRRHQPANQRQDATEGLGKGKTAETEARLAANSDRAEERTMDGTAGSVTDAATCALELIQQDSPKVPGQPPVVPDVPPLGAQPRQLTPPVNSLFRVDGAFSSPVSAGVRAFLSASPTGYRYPTVTCRALEARASSLCSDPCAVSDSSPPRGSLTDPSAWAFSDIAQSSFSSPAALFQRGASSTPRASTLRTSAQQDQSSPLARPAVGNQYSCSATPPGGRSLALARARTGRLTSDEETSPFPGKGLETNRVLLRQSQSHFCRALPGPREERGTARVTGTRLCSECGRRPSNGGCACCLYQRESDTRTHHLHSFDSLNSLVQQCGGLTRSQTVAAFHSGRAVDPPTKSRDCKKRRRSAPGRSVADARSILNNSEQARARSGSPSMPSSYLVAGELSRLEAFSLAKQQDTNAIFGLQGKSGQSQCRQVNGRGPLSGLPAFCFRATPATLFHPHNIHTRSDDPGYSPFSKSGSSTSSSLAFNTEGALLACIDLLGKTSDFQSRGTPAGPHGARRPQRLVEVASCNWERIYGFGRLDAREDEALAGSPMSKRVSSSLLDTNVKTALSERILLPEKPRQVQMDQAQVPRPASLSLTMLPTSAAGPSRPTPPSSVSFRLARTVQSPSRSESRELATPSSQDGSLTDPVPAFLSTREKSQLTFQREEGAGPISSGPNNDAEGGPLLTGAEEAGDKPQWMAVRRFSRLPRTEEEAGGEGEEDDSCRLKSATQTSITHHQPTTGMSEVEKRCSSQCRSSPAGRRGTAARRDRQSRKMEQGSPRTGHRCSGGMHYRGQKQLAATVQPHVSSDSASVYLLHPSLGSPNTPAALAVGTAAQRPFRNRTVGAEYANSPAHSVKTPLAIRQTVAAASHTPSSLRTHCLLRQAASSVPRLPVVGHDLECREYYKAPLTRTRTADPAVVQAAAALALVEVAAETTGGDVPAKSWGHSAIRGALAKLRNENFTVNTSATSPQDQTSSVEPDSRMATRKKMLFRRLHETFSGIPDSWHERSCRVGTSNALAGRGPRDDSGRVHVGGGTLDDSVDVIDSGPRRVSNLSQSGEQSHDSQSSPSVLSPGHNIGGSCRSSALVSPRRRPSSSHTPGTMTDEWTAKRSWHQESLRAAGPRSTEEGLCDERCKAFRDKREVSQTRVSGWKSPQGRSSPESPHELGPLSCRLENDATSGTRRHRRAISCQVLSESASLSSFYRSHVRVGRPRRPGSGRSGSSTSRTSSNASRTGRIVVRIPVGRAIDQSPSSDECLYGQDTSGVRTNRYLGDTATSSFRDFAKRRSCSNSTRGSPKTPELPAPSRCGWRERGRRCPPATPERCHDDEWNNYTFRRRLHILAACFDGSGERIGSESE</sequence>
<feature type="region of interest" description="Disordered" evidence="1">
    <location>
        <begin position="1210"/>
        <end position="1230"/>
    </location>
</feature>
<dbReference type="VEuPathDB" id="ToxoDB:CSUI_001063"/>
<feature type="compositionally biased region" description="Basic and acidic residues" evidence="1">
    <location>
        <begin position="1353"/>
        <end position="1363"/>
    </location>
</feature>
<feature type="compositionally biased region" description="Acidic residues" evidence="1">
    <location>
        <begin position="959"/>
        <end position="968"/>
    </location>
</feature>
<feature type="compositionally biased region" description="Polar residues" evidence="1">
    <location>
        <begin position="1299"/>
        <end position="1317"/>
    </location>
</feature>
<feature type="region of interest" description="Disordered" evidence="1">
    <location>
        <begin position="908"/>
        <end position="1034"/>
    </location>
</feature>
<feature type="compositionally biased region" description="Basic residues" evidence="1">
    <location>
        <begin position="1452"/>
        <end position="1463"/>
    </location>
</feature>
<evidence type="ECO:0000313" key="2">
    <source>
        <dbReference type="EMBL" id="PHJ25084.1"/>
    </source>
</evidence>
<dbReference type="RefSeq" id="XP_067926756.1">
    <property type="nucleotide sequence ID" value="XM_068061269.1"/>
</dbReference>
<evidence type="ECO:0000256" key="1">
    <source>
        <dbReference type="SAM" id="MobiDB-lite"/>
    </source>
</evidence>
<proteinExistence type="predicted"/>
<feature type="compositionally biased region" description="Low complexity" evidence="1">
    <location>
        <begin position="1464"/>
        <end position="1482"/>
    </location>
</feature>
<feature type="region of interest" description="Disordered" evidence="1">
    <location>
        <begin position="257"/>
        <end position="297"/>
    </location>
</feature>
<evidence type="ECO:0000313" key="3">
    <source>
        <dbReference type="Proteomes" id="UP000221165"/>
    </source>
</evidence>